<evidence type="ECO:0000313" key="2">
    <source>
        <dbReference type="Proteomes" id="UP000789860"/>
    </source>
</evidence>
<proteinExistence type="predicted"/>
<evidence type="ECO:0000313" key="1">
    <source>
        <dbReference type="EMBL" id="CAG8665640.1"/>
    </source>
</evidence>
<sequence length="82" mass="9327">ADNAKEVFNEEYNKQKSDEISNNSDEQEIEVNKMSIETSNIKKSPRLELIEVEITSVETQYKTKAITTTKNIAKSMEGIKTT</sequence>
<dbReference type="EMBL" id="CAJVPM010027309">
    <property type="protein sequence ID" value="CAG8665640.1"/>
    <property type="molecule type" value="Genomic_DNA"/>
</dbReference>
<accession>A0ACA9NTA3</accession>
<dbReference type="Proteomes" id="UP000789860">
    <property type="component" value="Unassembled WGS sequence"/>
</dbReference>
<feature type="non-terminal residue" evidence="1">
    <location>
        <position position="1"/>
    </location>
</feature>
<gene>
    <name evidence="1" type="ORF">SCALOS_LOCUS9191</name>
</gene>
<organism evidence="1 2">
    <name type="scientific">Scutellospora calospora</name>
    <dbReference type="NCBI Taxonomy" id="85575"/>
    <lineage>
        <taxon>Eukaryota</taxon>
        <taxon>Fungi</taxon>
        <taxon>Fungi incertae sedis</taxon>
        <taxon>Mucoromycota</taxon>
        <taxon>Glomeromycotina</taxon>
        <taxon>Glomeromycetes</taxon>
        <taxon>Diversisporales</taxon>
        <taxon>Gigasporaceae</taxon>
        <taxon>Scutellospora</taxon>
    </lineage>
</organism>
<name>A0ACA9NTA3_9GLOM</name>
<protein>
    <submittedName>
        <fullName evidence="1">3876_t:CDS:1</fullName>
    </submittedName>
</protein>
<comment type="caution">
    <text evidence="1">The sequence shown here is derived from an EMBL/GenBank/DDBJ whole genome shotgun (WGS) entry which is preliminary data.</text>
</comment>
<keyword evidence="2" id="KW-1185">Reference proteome</keyword>
<reference evidence="1" key="1">
    <citation type="submission" date="2021-06" db="EMBL/GenBank/DDBJ databases">
        <authorList>
            <person name="Kallberg Y."/>
            <person name="Tangrot J."/>
            <person name="Rosling A."/>
        </authorList>
    </citation>
    <scope>NUCLEOTIDE SEQUENCE</scope>
    <source>
        <strain evidence="1">AU212A</strain>
    </source>
</reference>